<dbReference type="PANTHER" id="PTHR12110:SF41">
    <property type="entry name" value="INOSOSE DEHYDRATASE"/>
    <property type="match status" value="1"/>
</dbReference>
<dbReference type="RefSeq" id="WP_101641806.1">
    <property type="nucleotide sequence ID" value="NZ_PGUY01000031.1"/>
</dbReference>
<dbReference type="SUPFAM" id="SSF51658">
    <property type="entry name" value="Xylose isomerase-like"/>
    <property type="match status" value="1"/>
</dbReference>
<proteinExistence type="predicted"/>
<dbReference type="GO" id="GO:0016853">
    <property type="term" value="F:isomerase activity"/>
    <property type="evidence" value="ECO:0007669"/>
    <property type="project" value="UniProtKB-KW"/>
</dbReference>
<feature type="domain" description="Xylose isomerase-like TIM barrel" evidence="1">
    <location>
        <begin position="25"/>
        <end position="246"/>
    </location>
</feature>
<name>A0A2N5M6F8_9BACI</name>
<keyword evidence="2" id="KW-0413">Isomerase</keyword>
<dbReference type="Gene3D" id="3.20.20.150">
    <property type="entry name" value="Divalent-metal-dependent TIM barrel enzymes"/>
    <property type="match status" value="1"/>
</dbReference>
<dbReference type="InterPro" id="IPR013022">
    <property type="entry name" value="Xyl_isomerase-like_TIM-brl"/>
</dbReference>
<dbReference type="InterPro" id="IPR050312">
    <property type="entry name" value="IolE/XylAMocC-like"/>
</dbReference>
<dbReference type="AlphaFoldDB" id="A0A2N5M6F8"/>
<dbReference type="PANTHER" id="PTHR12110">
    <property type="entry name" value="HYDROXYPYRUVATE ISOMERASE"/>
    <property type="match status" value="1"/>
</dbReference>
<sequence>MKKFGLQLWTVKDAAERDFLGTLRRVGQMGYHGVEFAGFHNTPAEVLRKEMSEAGLSAAGSHTSIEMLEGNLKEVFQYNKTIGNHLIVCPWLPEERRKTEADYLELAALFNTIGKECQEEGFLFAYHNHDFEFTQFGGKTGYEILLTQTDPNFVSFELDCYWVSYSGYDPLELLTKYPDRFCSLHLKDMKIVDGRKRSIEIGTGQLDFAALLNNAKHLPNLNWCIVEQEQFDRDPLESCKISIDYLTALSVDSR</sequence>
<dbReference type="Pfam" id="PF01261">
    <property type="entry name" value="AP_endonuc_2"/>
    <property type="match status" value="1"/>
</dbReference>
<evidence type="ECO:0000313" key="3">
    <source>
        <dbReference type="Proteomes" id="UP000234748"/>
    </source>
</evidence>
<organism evidence="2 3">
    <name type="scientific">Peribacillus deserti</name>
    <dbReference type="NCBI Taxonomy" id="673318"/>
    <lineage>
        <taxon>Bacteria</taxon>
        <taxon>Bacillati</taxon>
        <taxon>Bacillota</taxon>
        <taxon>Bacilli</taxon>
        <taxon>Bacillales</taxon>
        <taxon>Bacillaceae</taxon>
        <taxon>Peribacillus</taxon>
    </lineage>
</organism>
<keyword evidence="3" id="KW-1185">Reference proteome</keyword>
<dbReference type="Proteomes" id="UP000234748">
    <property type="component" value="Unassembled WGS sequence"/>
</dbReference>
<dbReference type="OrthoDB" id="9798407at2"/>
<gene>
    <name evidence="2" type="ORF">CUU66_10460</name>
</gene>
<comment type="caution">
    <text evidence="2">The sequence shown here is derived from an EMBL/GenBank/DDBJ whole genome shotgun (WGS) entry which is preliminary data.</text>
</comment>
<evidence type="ECO:0000313" key="2">
    <source>
        <dbReference type="EMBL" id="PLT29941.1"/>
    </source>
</evidence>
<evidence type="ECO:0000259" key="1">
    <source>
        <dbReference type="Pfam" id="PF01261"/>
    </source>
</evidence>
<accession>A0A2N5M6F8</accession>
<dbReference type="InterPro" id="IPR036237">
    <property type="entry name" value="Xyl_isomerase-like_sf"/>
</dbReference>
<dbReference type="EMBL" id="PGUY01000031">
    <property type="protein sequence ID" value="PLT29941.1"/>
    <property type="molecule type" value="Genomic_DNA"/>
</dbReference>
<protein>
    <submittedName>
        <fullName evidence="2">Sugar phosphate isomerase/epimerase</fullName>
    </submittedName>
</protein>
<reference evidence="2 3" key="1">
    <citation type="submission" date="2017-11" db="EMBL/GenBank/DDBJ databases">
        <title>Comparitive Functional Genomics of Dry Heat Resistant strains isolated from the Viking Spacecraft.</title>
        <authorList>
            <person name="Seuylemezian A."/>
            <person name="Cooper K."/>
            <person name="Vaishampayan P."/>
        </authorList>
    </citation>
    <scope>NUCLEOTIDE SEQUENCE [LARGE SCALE GENOMIC DNA]</scope>
    <source>
        <strain evidence="2 3">V1-29</strain>
    </source>
</reference>